<dbReference type="Proteomes" id="UP000695000">
    <property type="component" value="Unplaced"/>
</dbReference>
<protein>
    <submittedName>
        <fullName evidence="3">N-acylneuraminate cytidylyltransferase-like</fullName>
    </submittedName>
</protein>
<accession>A0ABM1M8P4</accession>
<evidence type="ECO:0000256" key="1">
    <source>
        <dbReference type="SAM" id="SignalP"/>
    </source>
</evidence>
<feature type="chain" id="PRO_5046373088" evidence="1">
    <location>
        <begin position="17"/>
        <end position="68"/>
    </location>
</feature>
<dbReference type="InterPro" id="IPR050793">
    <property type="entry name" value="CMP-NeuNAc_synthase"/>
</dbReference>
<keyword evidence="2" id="KW-1185">Reference proteome</keyword>
<dbReference type="RefSeq" id="XP_017770944.1">
    <property type="nucleotide sequence ID" value="XM_017915455.1"/>
</dbReference>
<dbReference type="InterPro" id="IPR003329">
    <property type="entry name" value="Cytidylyl_trans"/>
</dbReference>
<dbReference type="Gene3D" id="3.90.550.10">
    <property type="entry name" value="Spore Coat Polysaccharide Biosynthesis Protein SpsA, Chain A"/>
    <property type="match status" value="1"/>
</dbReference>
<dbReference type="Pfam" id="PF02348">
    <property type="entry name" value="CTP_transf_3"/>
    <property type="match status" value="1"/>
</dbReference>
<dbReference type="InterPro" id="IPR029044">
    <property type="entry name" value="Nucleotide-diphossugar_trans"/>
</dbReference>
<dbReference type="SUPFAM" id="SSF53448">
    <property type="entry name" value="Nucleotide-diphospho-sugar transferases"/>
    <property type="match status" value="1"/>
</dbReference>
<feature type="non-terminal residue" evidence="3">
    <location>
        <position position="68"/>
    </location>
</feature>
<evidence type="ECO:0000313" key="2">
    <source>
        <dbReference type="Proteomes" id="UP000695000"/>
    </source>
</evidence>
<evidence type="ECO:0000313" key="3">
    <source>
        <dbReference type="RefSeq" id="XP_017770944.1"/>
    </source>
</evidence>
<name>A0ABM1M8P4_NICVS</name>
<reference evidence="3" key="1">
    <citation type="submission" date="2025-08" db="UniProtKB">
        <authorList>
            <consortium name="RefSeq"/>
        </authorList>
    </citation>
    <scope>IDENTIFICATION</scope>
    <source>
        <tissue evidence="3">Whole Larva</tissue>
    </source>
</reference>
<feature type="signal peptide" evidence="1">
    <location>
        <begin position="1"/>
        <end position="16"/>
    </location>
</feature>
<gene>
    <name evidence="3" type="primary">LOC108558524</name>
</gene>
<sequence>MLRALVFLILVTAGHDSCDFRQRSKHVAAVVLARGGSKGIPLKNLAPVGGRSLLRISLEEALSVGFDS</sequence>
<organism evidence="2 3">
    <name type="scientific">Nicrophorus vespilloides</name>
    <name type="common">Boreal carrion beetle</name>
    <dbReference type="NCBI Taxonomy" id="110193"/>
    <lineage>
        <taxon>Eukaryota</taxon>
        <taxon>Metazoa</taxon>
        <taxon>Ecdysozoa</taxon>
        <taxon>Arthropoda</taxon>
        <taxon>Hexapoda</taxon>
        <taxon>Insecta</taxon>
        <taxon>Pterygota</taxon>
        <taxon>Neoptera</taxon>
        <taxon>Endopterygota</taxon>
        <taxon>Coleoptera</taxon>
        <taxon>Polyphaga</taxon>
        <taxon>Staphyliniformia</taxon>
        <taxon>Silphidae</taxon>
        <taxon>Nicrophorinae</taxon>
        <taxon>Nicrophorus</taxon>
    </lineage>
</organism>
<proteinExistence type="predicted"/>
<dbReference type="GeneID" id="108558524"/>
<dbReference type="PANTHER" id="PTHR21485">
    <property type="entry name" value="HAD SUPERFAMILY MEMBERS CMAS AND KDSC"/>
    <property type="match status" value="1"/>
</dbReference>
<keyword evidence="1" id="KW-0732">Signal</keyword>
<dbReference type="PANTHER" id="PTHR21485:SF3">
    <property type="entry name" value="N-ACYLNEURAMINATE CYTIDYLYLTRANSFERASE"/>
    <property type="match status" value="1"/>
</dbReference>